<evidence type="ECO:0000313" key="3">
    <source>
        <dbReference type="Proteomes" id="UP000829291"/>
    </source>
</evidence>
<dbReference type="Gene3D" id="3.30.560.10">
    <property type="entry name" value="Glucose Oxidase, domain 3"/>
    <property type="match status" value="1"/>
</dbReference>
<feature type="domain" description="Glucose-methanol-choline oxidoreductase N-terminal" evidence="2">
    <location>
        <begin position="313"/>
        <end position="327"/>
    </location>
</feature>
<dbReference type="RefSeq" id="XP_046602300.1">
    <property type="nucleotide sequence ID" value="XM_046746344.1"/>
</dbReference>
<reference evidence="4 5" key="1">
    <citation type="submission" date="2025-05" db="UniProtKB">
        <authorList>
            <consortium name="RefSeq"/>
        </authorList>
    </citation>
    <scope>IDENTIFICATION</scope>
    <source>
        <tissue evidence="4 5">Thorax and Abdomen</tissue>
    </source>
</reference>
<dbReference type="PANTHER" id="PTHR11552">
    <property type="entry name" value="GLUCOSE-METHANOL-CHOLINE GMC OXIDOREDUCTASE"/>
    <property type="match status" value="1"/>
</dbReference>
<dbReference type="PROSITE" id="PS00624">
    <property type="entry name" value="GMC_OXRED_2"/>
    <property type="match status" value="1"/>
</dbReference>
<dbReference type="PANTHER" id="PTHR11552:SF217">
    <property type="entry name" value="GLUCOSE DEHYDROGENASE [FAD, QUINONE]"/>
    <property type="match status" value="1"/>
</dbReference>
<dbReference type="GeneID" id="124296565"/>
<dbReference type="RefSeq" id="XP_046602298.1">
    <property type="nucleotide sequence ID" value="XM_046746342.1"/>
</dbReference>
<evidence type="ECO:0000313" key="7">
    <source>
        <dbReference type="RefSeq" id="XP_046602295.1"/>
    </source>
</evidence>
<evidence type="ECO:0000313" key="8">
    <source>
        <dbReference type="RefSeq" id="XP_046602296.1"/>
    </source>
</evidence>
<keyword evidence="3" id="KW-1185">Reference proteome</keyword>
<proteinExistence type="inferred from homology"/>
<evidence type="ECO:0000313" key="9">
    <source>
        <dbReference type="RefSeq" id="XP_046602297.1"/>
    </source>
</evidence>
<accession>A0ABM3GPU6</accession>
<evidence type="ECO:0000313" key="10">
    <source>
        <dbReference type="RefSeq" id="XP_046602298.1"/>
    </source>
</evidence>
<dbReference type="RefSeq" id="XP_046602299.1">
    <property type="nucleotide sequence ID" value="XM_046746343.1"/>
</dbReference>
<dbReference type="InterPro" id="IPR036188">
    <property type="entry name" value="FAD/NAD-bd_sf"/>
</dbReference>
<dbReference type="RefSeq" id="XP_046602292.1">
    <property type="nucleotide sequence ID" value="XM_046746336.1"/>
</dbReference>
<dbReference type="PIRSF" id="PIRSF000137">
    <property type="entry name" value="Alcohol_oxidase"/>
    <property type="match status" value="1"/>
</dbReference>
<dbReference type="RefSeq" id="XP_046602293.1">
    <property type="nucleotide sequence ID" value="XM_046746337.1"/>
</dbReference>
<organism evidence="3 8">
    <name type="scientific">Neodiprion lecontei</name>
    <name type="common">Redheaded pine sawfly</name>
    <dbReference type="NCBI Taxonomy" id="441921"/>
    <lineage>
        <taxon>Eukaryota</taxon>
        <taxon>Metazoa</taxon>
        <taxon>Ecdysozoa</taxon>
        <taxon>Arthropoda</taxon>
        <taxon>Hexapoda</taxon>
        <taxon>Insecta</taxon>
        <taxon>Pterygota</taxon>
        <taxon>Neoptera</taxon>
        <taxon>Endopterygota</taxon>
        <taxon>Hymenoptera</taxon>
        <taxon>Tenthredinoidea</taxon>
        <taxon>Diprionidae</taxon>
        <taxon>Diprioninae</taxon>
        <taxon>Neodiprion</taxon>
    </lineage>
</organism>
<sequence>MAYNFTSRSTCNADFLGPSLADICSGSSFVLFMSLLNTFVRDKNKISGICERIKPIERPDPEYDFVVIGGGAAGSVVASRLSEISNWKVLLIEAGPDEPTAAEIPSFFNDDLISWGYQTTNESHACLSTNGSCSFSSAKALGGNTVHNGMVYLRGNPTDYNNWAALGNEGWSWNEVKPFFLKAENNSEIHRVGRFWHATGGPLTVGRFPYQPPITYSVLAAAKEAGFGVSHDLNGDDLTGFSIVQTTNKHGVRRSSARAYLWPARHRRNLHVSLNSTCTRIIIENGAAVGVEYYQNGEFKTVHTSREVILSAGSIKSPHVLLLSGVGPQNHLKSMGVEVVKNLPGVGENYHDHLYYPVTFTVNEADIYDNNWAAASEYLAFQTGPLSATGLNQVLGVISSPATMPDYPDTQIQCAGYVPSCAPGEIGALQSTGRRVVAFLSGWEHPKSRGRISLASKNPFQYPVIWGNFLDNSDDVAGLVRGINFILALAETKALKAHNLTLSNTPLEACSDHLFPSDEYWECAVHQNMLPQSHNVGSCKMGPPSDPMAVVDPQLRVYGIKGLRIADASIMPQVISANTAAATMMIGERAAHFIKTYWGGH</sequence>
<evidence type="ECO:0000313" key="11">
    <source>
        <dbReference type="RefSeq" id="XP_046602299.1"/>
    </source>
</evidence>
<dbReference type="RefSeq" id="XP_046602295.1">
    <property type="nucleotide sequence ID" value="XM_046746339.1"/>
</dbReference>
<dbReference type="SUPFAM" id="SSF54373">
    <property type="entry name" value="FAD-linked reductases, C-terminal domain"/>
    <property type="match status" value="1"/>
</dbReference>
<dbReference type="SUPFAM" id="SSF51905">
    <property type="entry name" value="FAD/NAD(P)-binding domain"/>
    <property type="match status" value="1"/>
</dbReference>
<dbReference type="RefSeq" id="XP_046602294.1">
    <property type="nucleotide sequence ID" value="XM_046746338.1"/>
</dbReference>
<evidence type="ECO:0000313" key="12">
    <source>
        <dbReference type="RefSeq" id="XP_046602300.1"/>
    </source>
</evidence>
<dbReference type="RefSeq" id="XP_046602297.1">
    <property type="nucleotide sequence ID" value="XM_046746341.1"/>
</dbReference>
<dbReference type="Pfam" id="PF00732">
    <property type="entry name" value="GMC_oxred_N"/>
    <property type="match status" value="1"/>
</dbReference>
<dbReference type="InterPro" id="IPR012132">
    <property type="entry name" value="GMC_OxRdtase"/>
</dbReference>
<evidence type="ECO:0000256" key="1">
    <source>
        <dbReference type="ARBA" id="ARBA00010790"/>
    </source>
</evidence>
<dbReference type="InterPro" id="IPR007867">
    <property type="entry name" value="GMC_OxRtase_C"/>
</dbReference>
<protein>
    <submittedName>
        <fullName evidence="4 5">Glucose dehydrogenase [FAD, quinone]-like</fullName>
    </submittedName>
</protein>
<evidence type="ECO:0000313" key="5">
    <source>
        <dbReference type="RefSeq" id="XP_046602293.1"/>
    </source>
</evidence>
<name>A0ABM3GPU6_NEOLC</name>
<evidence type="ECO:0000313" key="4">
    <source>
        <dbReference type="RefSeq" id="XP_046602292.1"/>
    </source>
</evidence>
<dbReference type="Pfam" id="PF05199">
    <property type="entry name" value="GMC_oxred_C"/>
    <property type="match status" value="1"/>
</dbReference>
<dbReference type="InterPro" id="IPR000172">
    <property type="entry name" value="GMC_OxRdtase_N"/>
</dbReference>
<dbReference type="Proteomes" id="UP000829291">
    <property type="component" value="Chromosome 1"/>
</dbReference>
<dbReference type="RefSeq" id="XP_046602296.1">
    <property type="nucleotide sequence ID" value="XM_046746340.1"/>
</dbReference>
<gene>
    <name evidence="7 8 9" type="primary">LOC124296565</name>
    <name evidence="10 11 12" type="synonym">LOC124292597</name>
    <name evidence="4 5 6" type="synonym">LOC124296564</name>
</gene>
<evidence type="ECO:0000259" key="2">
    <source>
        <dbReference type="PROSITE" id="PS00624"/>
    </source>
</evidence>
<evidence type="ECO:0000313" key="6">
    <source>
        <dbReference type="RefSeq" id="XP_046602294.1"/>
    </source>
</evidence>
<comment type="similarity">
    <text evidence="1">Belongs to the GMC oxidoreductase family.</text>
</comment>
<dbReference type="Gene3D" id="3.50.50.60">
    <property type="entry name" value="FAD/NAD(P)-binding domain"/>
    <property type="match status" value="1"/>
</dbReference>